<dbReference type="STRING" id="1279009.ADICEAN_02236"/>
<dbReference type="InterPro" id="IPR036397">
    <property type="entry name" value="RNaseH_sf"/>
</dbReference>
<sequence length="206" mass="22982">MRYLSIDLETSGTDPDQSQILEFAAVLENTRQPLLPVEELPCLRLAVHHPLISGTVGALAINARLLQELSDARQKTNMPPDHCLPEEVLVRFAEFLDAQGVNRKKALVAAGKNFATFDLPFLQRLPGYGELLWISNAVLDPALLYLNWQKDSKLPNMASCKRRAGLPEEVSHQALDDARDVVRLLRPFYSKAAAEAEQPDAEKEED</sequence>
<dbReference type="InterPro" id="IPR012337">
    <property type="entry name" value="RNaseH-like_sf"/>
</dbReference>
<evidence type="ECO:0000313" key="1">
    <source>
        <dbReference type="EMBL" id="EMR02637.1"/>
    </source>
</evidence>
<evidence type="ECO:0000313" key="2">
    <source>
        <dbReference type="Proteomes" id="UP000011910"/>
    </source>
</evidence>
<dbReference type="GO" id="GO:0003676">
    <property type="term" value="F:nucleic acid binding"/>
    <property type="evidence" value="ECO:0007669"/>
    <property type="project" value="InterPro"/>
</dbReference>
<protein>
    <recommendedName>
        <fullName evidence="3">Exonuclease domain-containing protein</fullName>
    </recommendedName>
</protein>
<dbReference type="Proteomes" id="UP000011910">
    <property type="component" value="Unassembled WGS sequence"/>
</dbReference>
<name>M7N5S6_9BACT</name>
<dbReference type="CDD" id="cd06127">
    <property type="entry name" value="DEDDh"/>
    <property type="match status" value="1"/>
</dbReference>
<dbReference type="Gene3D" id="3.30.420.10">
    <property type="entry name" value="Ribonuclease H-like superfamily/Ribonuclease H"/>
    <property type="match status" value="1"/>
</dbReference>
<accession>M7N5S6</accession>
<dbReference type="AlphaFoldDB" id="M7N5S6"/>
<dbReference type="RefSeq" id="WP_009195629.1">
    <property type="nucleotide sequence ID" value="NZ_AODQ01000051.1"/>
</dbReference>
<keyword evidence="2" id="KW-1185">Reference proteome</keyword>
<organism evidence="1 2">
    <name type="scientific">Cesiribacter andamanensis AMV16</name>
    <dbReference type="NCBI Taxonomy" id="1279009"/>
    <lineage>
        <taxon>Bacteria</taxon>
        <taxon>Pseudomonadati</taxon>
        <taxon>Bacteroidota</taxon>
        <taxon>Cytophagia</taxon>
        <taxon>Cytophagales</taxon>
        <taxon>Cesiribacteraceae</taxon>
        <taxon>Cesiribacter</taxon>
    </lineage>
</organism>
<dbReference type="SUPFAM" id="SSF53098">
    <property type="entry name" value="Ribonuclease H-like"/>
    <property type="match status" value="1"/>
</dbReference>
<proteinExistence type="predicted"/>
<evidence type="ECO:0008006" key="3">
    <source>
        <dbReference type="Google" id="ProtNLM"/>
    </source>
</evidence>
<dbReference type="OrthoDB" id="876971at2"/>
<comment type="caution">
    <text evidence="1">The sequence shown here is derived from an EMBL/GenBank/DDBJ whole genome shotgun (WGS) entry which is preliminary data.</text>
</comment>
<dbReference type="eggNOG" id="ENOG50314V0">
    <property type="taxonomic scope" value="Bacteria"/>
</dbReference>
<reference evidence="1 2" key="1">
    <citation type="journal article" date="2013" name="Genome Announc.">
        <title>Draft Genome Sequence of Cesiribacter andamanensis Strain AMV16T, Isolated from a Soil Sample from a Mud Volcano in the Andaman Islands, India.</title>
        <authorList>
            <person name="Shivaji S."/>
            <person name="Ara S."/>
            <person name="Begum Z."/>
            <person name="Srinivas T.N."/>
            <person name="Singh A."/>
            <person name="Kumar Pinnaka A."/>
        </authorList>
    </citation>
    <scope>NUCLEOTIDE SEQUENCE [LARGE SCALE GENOMIC DNA]</scope>
    <source>
        <strain evidence="1 2">AMV16</strain>
    </source>
</reference>
<dbReference type="EMBL" id="AODQ01000051">
    <property type="protein sequence ID" value="EMR02637.1"/>
    <property type="molecule type" value="Genomic_DNA"/>
</dbReference>
<gene>
    <name evidence="1" type="ORF">ADICEAN_02236</name>
</gene>